<keyword evidence="3" id="KW-1185">Reference proteome</keyword>
<dbReference type="OrthoDB" id="931936at2"/>
<comment type="caution">
    <text evidence="2">The sequence shown here is derived from an EMBL/GenBank/DDBJ whole genome shotgun (WGS) entry which is preliminary data.</text>
</comment>
<evidence type="ECO:0000313" key="3">
    <source>
        <dbReference type="Proteomes" id="UP000316008"/>
    </source>
</evidence>
<dbReference type="PROSITE" id="PS51409">
    <property type="entry name" value="ARGINASE_2"/>
    <property type="match status" value="1"/>
</dbReference>
<gene>
    <name evidence="2" type="ORF">FO442_08430</name>
</gene>
<dbReference type="InterPro" id="IPR023696">
    <property type="entry name" value="Ureohydrolase_dom_sf"/>
</dbReference>
<evidence type="ECO:0000313" key="2">
    <source>
        <dbReference type="EMBL" id="TSJ45766.1"/>
    </source>
</evidence>
<dbReference type="GO" id="GO:0046872">
    <property type="term" value="F:metal ion binding"/>
    <property type="evidence" value="ECO:0007669"/>
    <property type="project" value="InterPro"/>
</dbReference>
<comment type="similarity">
    <text evidence="1">Belongs to the arginase family.</text>
</comment>
<reference evidence="2 3" key="1">
    <citation type="submission" date="2019-07" db="EMBL/GenBank/DDBJ databases">
        <authorList>
            <person name="Huq M.A."/>
        </authorList>
    </citation>
    <scope>NUCLEOTIDE SEQUENCE [LARGE SCALE GENOMIC DNA]</scope>
    <source>
        <strain evidence="2 3">MAH-3</strain>
    </source>
</reference>
<dbReference type="RefSeq" id="WP_144332721.1">
    <property type="nucleotide sequence ID" value="NZ_VLPL01000003.1"/>
</dbReference>
<dbReference type="Gene3D" id="3.40.800.10">
    <property type="entry name" value="Ureohydrolase domain"/>
    <property type="match status" value="1"/>
</dbReference>
<protein>
    <submittedName>
        <fullName evidence="2">Formimidoylglutamase</fullName>
    </submittedName>
</protein>
<evidence type="ECO:0000256" key="1">
    <source>
        <dbReference type="PROSITE-ProRule" id="PRU00742"/>
    </source>
</evidence>
<name>A0A556N0S2_9FLAO</name>
<dbReference type="EMBL" id="VLPL01000003">
    <property type="protein sequence ID" value="TSJ45766.1"/>
    <property type="molecule type" value="Genomic_DNA"/>
</dbReference>
<dbReference type="Proteomes" id="UP000316008">
    <property type="component" value="Unassembled WGS sequence"/>
</dbReference>
<dbReference type="GO" id="GO:0016813">
    <property type="term" value="F:hydrolase activity, acting on carbon-nitrogen (but not peptide) bonds, in linear amidines"/>
    <property type="evidence" value="ECO:0007669"/>
    <property type="project" value="UniProtKB-ARBA"/>
</dbReference>
<dbReference type="Pfam" id="PF00491">
    <property type="entry name" value="Arginase"/>
    <property type="match status" value="1"/>
</dbReference>
<dbReference type="AlphaFoldDB" id="A0A556N0S2"/>
<dbReference type="SUPFAM" id="SSF52768">
    <property type="entry name" value="Arginase/deacetylase"/>
    <property type="match status" value="1"/>
</dbReference>
<proteinExistence type="inferred from homology"/>
<accession>A0A556N0S2</accession>
<dbReference type="InterPro" id="IPR006035">
    <property type="entry name" value="Ureohydrolase"/>
</dbReference>
<organism evidence="2 3">
    <name type="scientific">Fluviicola chungangensis</name>
    <dbReference type="NCBI Taxonomy" id="2597671"/>
    <lineage>
        <taxon>Bacteria</taxon>
        <taxon>Pseudomonadati</taxon>
        <taxon>Bacteroidota</taxon>
        <taxon>Flavobacteriia</taxon>
        <taxon>Flavobacteriales</taxon>
        <taxon>Crocinitomicaceae</taxon>
        <taxon>Fluviicola</taxon>
    </lineage>
</organism>
<sequence length="385" mass="44002">MKDISIYFSSIETVGNPISESLGEFIFRHDASGFPEIDGAGLALIYVPEFRNGEPSLHGQTDDRFRNHLNSFFPAGSWNFKIYDLGNLMPGERVEDTYFALRQVVAELVKKSVIPIVIGGSQDLTYAMYQGYEELEQLINVLNIDSKLDLGDPELPIGKDAYVSKLLMHRPCYLFNLSVIGYQTPLVKASEIDLFEKLFFDAVRLGEFKADFRIAEPFLRNTDLLSIDLQAIKASDFKGKYFSQPNGLDNQDICQIARYAGISDKLTSVGLFNLLPGDIAESAHAEIAQIIWYFIDGYSQRVGDFPIGSKKDYTKFTVFLDEINHDIIFYRSNRSERWWMEVPYPPKEGIKYERHHMVPCDKSQYNNALNGDIPNLWWKTYQKLG</sequence>
<dbReference type="CDD" id="cd09988">
    <property type="entry name" value="Formimidoylglutamase"/>
    <property type="match status" value="1"/>
</dbReference>